<reference evidence="3 4" key="1">
    <citation type="journal article" name="Sci. Rep.">
        <title>Genome-scale phylogenetic analyses confirm Olpidium as the closest living zoosporic fungus to the non-flagellated, terrestrial fungi.</title>
        <authorList>
            <person name="Chang Y."/>
            <person name="Rochon D."/>
            <person name="Sekimoto S."/>
            <person name="Wang Y."/>
            <person name="Chovatia M."/>
            <person name="Sandor L."/>
            <person name="Salamov A."/>
            <person name="Grigoriev I.V."/>
            <person name="Stajich J.E."/>
            <person name="Spatafora J.W."/>
        </authorList>
    </citation>
    <scope>NUCLEOTIDE SEQUENCE [LARGE SCALE GENOMIC DNA]</scope>
    <source>
        <strain evidence="3">S191</strain>
    </source>
</reference>
<evidence type="ECO:0000256" key="2">
    <source>
        <dbReference type="SAM" id="MobiDB-lite"/>
    </source>
</evidence>
<gene>
    <name evidence="3" type="ORF">BJ554DRAFT_4825</name>
</gene>
<dbReference type="EMBL" id="JAEFCI010012969">
    <property type="protein sequence ID" value="KAG5455676.1"/>
    <property type="molecule type" value="Genomic_DNA"/>
</dbReference>
<comment type="caution">
    <text evidence="3">The sequence shown here is derived from an EMBL/GenBank/DDBJ whole genome shotgun (WGS) entry which is preliminary data.</text>
</comment>
<evidence type="ECO:0000256" key="1">
    <source>
        <dbReference type="SAM" id="Coils"/>
    </source>
</evidence>
<dbReference type="AlphaFoldDB" id="A0A8H8DEY9"/>
<keyword evidence="1" id="KW-0175">Coiled coil</keyword>
<proteinExistence type="predicted"/>
<evidence type="ECO:0000313" key="3">
    <source>
        <dbReference type="EMBL" id="KAG5455676.1"/>
    </source>
</evidence>
<sequence>MLLSRSRTAPEAWPTAFSSPDRVAAGDGDAAPKGPPRDDELVEALMARLSEKEADAALAAEVGQELLKEVTVLKRRLADLESAASGGLAPEGAGAGGAFPRLAACFLVTGAEGVPATPDENAPPPAVRDLPLTLERQHSDLRPALANMRPVSAVAAGSRHRTPASPVRRIQMRQLVAASPSYNVKNNASLCTVWGNSGTPSLLSPLMAEEEEENQTSISEMKPNSPKGGADADVPDQSVRFPLRDLTDPFQDRDGEGGVKHNAAAESQMFQSVVKSLSLRIAILEREKGEIQERVMDAEREGNAAKRALARKEENEGVWHFRRFRGA</sequence>
<accession>A0A8H8DEY9</accession>
<feature type="region of interest" description="Disordered" evidence="2">
    <location>
        <begin position="1"/>
        <end position="39"/>
    </location>
</feature>
<feature type="region of interest" description="Disordered" evidence="2">
    <location>
        <begin position="208"/>
        <end position="235"/>
    </location>
</feature>
<protein>
    <submittedName>
        <fullName evidence="3">Uncharacterized protein</fullName>
    </submittedName>
</protein>
<keyword evidence="4" id="KW-1185">Reference proteome</keyword>
<evidence type="ECO:0000313" key="4">
    <source>
        <dbReference type="Proteomes" id="UP000673691"/>
    </source>
</evidence>
<name>A0A8H8DEY9_9FUNG</name>
<dbReference type="Proteomes" id="UP000673691">
    <property type="component" value="Unassembled WGS sequence"/>
</dbReference>
<feature type="coiled-coil region" evidence="1">
    <location>
        <begin position="274"/>
        <end position="315"/>
    </location>
</feature>
<organism evidence="3 4">
    <name type="scientific">Olpidium bornovanus</name>
    <dbReference type="NCBI Taxonomy" id="278681"/>
    <lineage>
        <taxon>Eukaryota</taxon>
        <taxon>Fungi</taxon>
        <taxon>Fungi incertae sedis</taxon>
        <taxon>Olpidiomycota</taxon>
        <taxon>Olpidiomycotina</taxon>
        <taxon>Olpidiomycetes</taxon>
        <taxon>Olpidiales</taxon>
        <taxon>Olpidiaceae</taxon>
        <taxon>Olpidium</taxon>
    </lineage>
</organism>